<evidence type="ECO:0000313" key="3">
    <source>
        <dbReference type="Proteomes" id="UP000294824"/>
    </source>
</evidence>
<feature type="transmembrane region" description="Helical" evidence="1">
    <location>
        <begin position="90"/>
        <end position="110"/>
    </location>
</feature>
<evidence type="ECO:0000313" key="2">
    <source>
        <dbReference type="EMBL" id="TDY62021.1"/>
    </source>
</evidence>
<accession>A0A4V3HGN0</accession>
<keyword evidence="1" id="KW-1133">Transmembrane helix</keyword>
<proteinExistence type="predicted"/>
<evidence type="ECO:0008006" key="4">
    <source>
        <dbReference type="Google" id="ProtNLM"/>
    </source>
</evidence>
<dbReference type="EMBL" id="SORL01000008">
    <property type="protein sequence ID" value="TDY62021.1"/>
    <property type="molecule type" value="Genomic_DNA"/>
</dbReference>
<keyword evidence="1" id="KW-0812">Transmembrane</keyword>
<dbReference type="RefSeq" id="WP_160491506.1">
    <property type="nucleotide sequence ID" value="NZ_FOLN01000003.1"/>
</dbReference>
<gene>
    <name evidence="2" type="ORF">DFQ06_1835</name>
</gene>
<feature type="transmembrane region" description="Helical" evidence="1">
    <location>
        <begin position="6"/>
        <end position="27"/>
    </location>
</feature>
<keyword evidence="3" id="KW-1185">Reference proteome</keyword>
<organism evidence="2 3">
    <name type="scientific">Algibacter lectus</name>
    <dbReference type="NCBI Taxonomy" id="221126"/>
    <lineage>
        <taxon>Bacteria</taxon>
        <taxon>Pseudomonadati</taxon>
        <taxon>Bacteroidota</taxon>
        <taxon>Flavobacteriia</taxon>
        <taxon>Flavobacteriales</taxon>
        <taxon>Flavobacteriaceae</taxon>
        <taxon>Algibacter</taxon>
    </lineage>
</organism>
<feature type="transmembrane region" description="Helical" evidence="1">
    <location>
        <begin position="48"/>
        <end position="70"/>
    </location>
</feature>
<evidence type="ECO:0000256" key="1">
    <source>
        <dbReference type="SAM" id="Phobius"/>
    </source>
</evidence>
<comment type="caution">
    <text evidence="2">The sequence shown here is derived from an EMBL/GenBank/DDBJ whole genome shotgun (WGS) entry which is preliminary data.</text>
</comment>
<dbReference type="Proteomes" id="UP000294824">
    <property type="component" value="Unassembled WGS sequence"/>
</dbReference>
<dbReference type="AlphaFoldDB" id="A0A4V3HGN0"/>
<protein>
    <recommendedName>
        <fullName evidence="4">Integral membrane protein</fullName>
    </recommendedName>
</protein>
<name>A0A4V3HGN0_9FLAO</name>
<keyword evidence="1" id="KW-0472">Membrane</keyword>
<reference evidence="2 3" key="1">
    <citation type="submission" date="2019-03" db="EMBL/GenBank/DDBJ databases">
        <title>Genomic Encyclopedia of Type Strains, Phase III (KMG-III): the genomes of soil and plant-associated and newly described type strains.</title>
        <authorList>
            <person name="Whitman W."/>
        </authorList>
    </citation>
    <scope>NUCLEOTIDE SEQUENCE [LARGE SCALE GENOMIC DNA]</scope>
    <source>
        <strain evidence="2 3">CECT 8301</strain>
    </source>
</reference>
<sequence length="120" mass="14210">MNYNLLTYSIYLPIIFFIMIKIGWLFYTHGEIYLIHLFQQNTQLVKNINNILLIGYYLTNLGYAIFSIAYWEQLNSIIQIINSLSYRLGIIILGLAILHYNNVFWLTFLVKSKSIHHGKF</sequence>